<dbReference type="Proteomes" id="UP000095286">
    <property type="component" value="Unplaced"/>
</dbReference>
<accession>A0AC35UAA5</accession>
<sequence length="495" mass="56448">MSEVEPCCWMTYVTHRGTEEVLDTLEKLDIDDEMLHNKEELYKTFGFEEDFHNNSLSTWQKCKPKIWRLFDEPSSSTGSKIIGLISVFFLCAAILVFCLKTHPGLRVYEIANITADNSIYSYFANEGSEIHQSGNKRVPRFADNDFDDDVDADMMYKRRKRVAAELLRKKVNITDAGDYHLKVNEDGTFRVHELRRQHHLTNNNEEKGEPQVSKKLLKYRTEAIGIDKKNSKPHEYFIHIENICNIWFTIEIIIRFFSCPSKIKYFKAPVNIIDIVATSTFYIDLLMTALGATGDLEFFSIIRIMRLFKLTQHSQGLKILMHTFKASAKELFLLFFFLMLGIVIFASLIYYAEKTEANPNNQFQSIPIGLWWSLITMTTVGYGDITPNSVLGRVVGSFCAIMGVLTIALPVPVIVSNFSMFYSHSQAREKMPKKRRGALIVDQVKHQPVGPVRRNNAKNSGDLSSTPLINNGNKDVMNGSNKTIGNKLGMSSARM</sequence>
<name>A0AC35UAA5_9BILA</name>
<evidence type="ECO:0000313" key="2">
    <source>
        <dbReference type="WBParaSite" id="RSKR_0000987400.1"/>
    </source>
</evidence>
<proteinExistence type="predicted"/>
<protein>
    <submittedName>
        <fullName evidence="2">Ion_trans domain-containing protein</fullName>
    </submittedName>
</protein>
<dbReference type="WBParaSite" id="RSKR_0000987400.1">
    <property type="protein sequence ID" value="RSKR_0000987400.1"/>
    <property type="gene ID" value="RSKR_0000987400"/>
</dbReference>
<organism evidence="1 2">
    <name type="scientific">Rhabditophanes sp. KR3021</name>
    <dbReference type="NCBI Taxonomy" id="114890"/>
    <lineage>
        <taxon>Eukaryota</taxon>
        <taxon>Metazoa</taxon>
        <taxon>Ecdysozoa</taxon>
        <taxon>Nematoda</taxon>
        <taxon>Chromadorea</taxon>
        <taxon>Rhabditida</taxon>
        <taxon>Tylenchina</taxon>
        <taxon>Panagrolaimomorpha</taxon>
        <taxon>Strongyloidoidea</taxon>
        <taxon>Alloionematidae</taxon>
        <taxon>Rhabditophanes</taxon>
    </lineage>
</organism>
<reference evidence="2" key="1">
    <citation type="submission" date="2016-11" db="UniProtKB">
        <authorList>
            <consortium name="WormBaseParasite"/>
        </authorList>
    </citation>
    <scope>IDENTIFICATION</scope>
    <source>
        <strain evidence="2">KR3021</strain>
    </source>
</reference>
<evidence type="ECO:0000313" key="1">
    <source>
        <dbReference type="Proteomes" id="UP000095286"/>
    </source>
</evidence>